<reference evidence="1" key="2">
    <citation type="submission" date="2020-09" db="EMBL/GenBank/DDBJ databases">
        <authorList>
            <person name="Sun Q."/>
            <person name="Kim S."/>
        </authorList>
    </citation>
    <scope>NUCLEOTIDE SEQUENCE</scope>
    <source>
        <strain evidence="1">KCTC 42590</strain>
    </source>
</reference>
<proteinExistence type="predicted"/>
<gene>
    <name evidence="1" type="ORF">GCM10017044_25300</name>
</gene>
<dbReference type="Proteomes" id="UP000630923">
    <property type="component" value="Unassembled WGS sequence"/>
</dbReference>
<dbReference type="Pfam" id="PF07310">
    <property type="entry name" value="PAS_5"/>
    <property type="match status" value="1"/>
</dbReference>
<comment type="caution">
    <text evidence="1">The sequence shown here is derived from an EMBL/GenBank/DDBJ whole genome shotgun (WGS) entry which is preliminary data.</text>
</comment>
<dbReference type="EMBL" id="BNCI01000002">
    <property type="protein sequence ID" value="GHF28990.1"/>
    <property type="molecule type" value="Genomic_DNA"/>
</dbReference>
<organism evidence="1 2">
    <name type="scientific">Kordiimonas sediminis</name>
    <dbReference type="NCBI Taxonomy" id="1735581"/>
    <lineage>
        <taxon>Bacteria</taxon>
        <taxon>Pseudomonadati</taxon>
        <taxon>Pseudomonadota</taxon>
        <taxon>Alphaproteobacteria</taxon>
        <taxon>Kordiimonadales</taxon>
        <taxon>Kordiimonadaceae</taxon>
        <taxon>Kordiimonas</taxon>
    </lineage>
</organism>
<evidence type="ECO:0000313" key="2">
    <source>
        <dbReference type="Proteomes" id="UP000630923"/>
    </source>
</evidence>
<dbReference type="InterPro" id="IPR009922">
    <property type="entry name" value="DUF1457"/>
</dbReference>
<reference evidence="1" key="1">
    <citation type="journal article" date="2014" name="Int. J. Syst. Evol. Microbiol.">
        <title>Complete genome sequence of Corynebacterium casei LMG S-19264T (=DSM 44701T), isolated from a smear-ripened cheese.</title>
        <authorList>
            <consortium name="US DOE Joint Genome Institute (JGI-PGF)"/>
            <person name="Walter F."/>
            <person name="Albersmeier A."/>
            <person name="Kalinowski J."/>
            <person name="Ruckert C."/>
        </authorList>
    </citation>
    <scope>NUCLEOTIDE SEQUENCE</scope>
    <source>
        <strain evidence="1">KCTC 42590</strain>
    </source>
</reference>
<accession>A0A919AY22</accession>
<evidence type="ECO:0000313" key="1">
    <source>
        <dbReference type="EMBL" id="GHF28990.1"/>
    </source>
</evidence>
<evidence type="ECO:0008006" key="3">
    <source>
        <dbReference type="Google" id="ProtNLM"/>
    </source>
</evidence>
<sequence>MDSFKTLYDQDALTQEATQGYAIPESELDQHPELKTLHALWYSKSQNGSIPSRKDFSMTDLKPILQNIFIYELLYEGAEIVNLKVALIGTFLTLQYGEFTGKKLSDYPDTDIVKRVFEFSRQCSLARKPLCFKVEMFSAGRPYVSAETIYCPLSSDGDKVDKIIGFSSFKNLAEKKIM</sequence>
<dbReference type="AlphaFoldDB" id="A0A919AY22"/>
<dbReference type="RefSeq" id="WP_191253490.1">
    <property type="nucleotide sequence ID" value="NZ_BNCI01000002.1"/>
</dbReference>
<keyword evidence="2" id="KW-1185">Reference proteome</keyword>
<name>A0A919AY22_9PROT</name>
<protein>
    <recommendedName>
        <fullName evidence="3">PAS domain-containing protein</fullName>
    </recommendedName>
</protein>